<dbReference type="Proteomes" id="UP001205357">
    <property type="component" value="Unassembled WGS sequence"/>
</dbReference>
<evidence type="ECO:0000313" key="9">
    <source>
        <dbReference type="Proteomes" id="UP001205357"/>
    </source>
</evidence>
<keyword evidence="9" id="KW-1185">Reference proteome</keyword>
<sequence length="110" mass="12288">MYTFIGVLNTAIHWSVFFAFSSFGFLQAFSNLAAFSIASTFSYYMNSKFNFKKKAKGRTYFLFVVGLGALSLVVGACADKLNINSFVTLIVFSSLSLILGFIYSKYIVFK</sequence>
<organism evidence="8 9">
    <name type="scientific">Scandinavium hiltneri</name>
    <dbReference type="NCBI Taxonomy" id="2926519"/>
    <lineage>
        <taxon>Bacteria</taxon>
        <taxon>Pseudomonadati</taxon>
        <taxon>Pseudomonadota</taxon>
        <taxon>Gammaproteobacteria</taxon>
        <taxon>Enterobacterales</taxon>
        <taxon>Enterobacteriaceae</taxon>
        <taxon>Scandinavium</taxon>
    </lineage>
</organism>
<dbReference type="InterPro" id="IPR016480">
    <property type="entry name" value="Glc_translocase_bactprenl-link"/>
</dbReference>
<comment type="caution">
    <text evidence="8">The sequence shown here is derived from an EMBL/GenBank/DDBJ whole genome shotgun (WGS) entry which is preliminary data.</text>
</comment>
<evidence type="ECO:0000256" key="6">
    <source>
        <dbReference type="SAM" id="Phobius"/>
    </source>
</evidence>
<evidence type="ECO:0000256" key="4">
    <source>
        <dbReference type="ARBA" id="ARBA00023136"/>
    </source>
</evidence>
<dbReference type="InterPro" id="IPR007267">
    <property type="entry name" value="GtrA_DPMS_TM"/>
</dbReference>
<keyword evidence="4 6" id="KW-0472">Membrane</keyword>
<feature type="transmembrane region" description="Helical" evidence="6">
    <location>
        <begin position="12"/>
        <end position="38"/>
    </location>
</feature>
<dbReference type="PIRSF" id="PIRSF006298">
    <property type="entry name" value="GtrA_prd"/>
    <property type="match status" value="1"/>
</dbReference>
<evidence type="ECO:0000313" key="8">
    <source>
        <dbReference type="EMBL" id="MCS2161493.1"/>
    </source>
</evidence>
<protein>
    <recommendedName>
        <fullName evidence="5">Bactoprenol-linked glucose translocase</fullName>
    </recommendedName>
</protein>
<feature type="transmembrane region" description="Helical" evidence="6">
    <location>
        <begin position="59"/>
        <end position="77"/>
    </location>
</feature>
<proteinExistence type="inferred from homology"/>
<feature type="domain" description="GtrA/DPMS transmembrane" evidence="7">
    <location>
        <begin position="2"/>
        <end position="109"/>
    </location>
</feature>
<reference evidence="8 9" key="1">
    <citation type="submission" date="2022-04" db="EMBL/GenBank/DDBJ databases">
        <title>Proposal of a three novel species of Scandinavium, Scandinavium hiltneri, Scandinavium manionii, Scandinavium tedordense.</title>
        <authorList>
            <person name="Maddock D.W."/>
            <person name="Brady C.L."/>
            <person name="Denman S."/>
            <person name="Arnold D."/>
        </authorList>
    </citation>
    <scope>NUCLEOTIDE SEQUENCE [LARGE SCALE GENOMIC DNA]</scope>
    <source>
        <strain evidence="8 9">H11S7</strain>
    </source>
</reference>
<keyword evidence="3 6" id="KW-1133">Transmembrane helix</keyword>
<gene>
    <name evidence="8" type="ORF">MUU47_10260</name>
</gene>
<evidence type="ECO:0000259" key="7">
    <source>
        <dbReference type="Pfam" id="PF04138"/>
    </source>
</evidence>
<feature type="transmembrane region" description="Helical" evidence="6">
    <location>
        <begin position="83"/>
        <end position="103"/>
    </location>
</feature>
<keyword evidence="2 6" id="KW-0812">Transmembrane</keyword>
<evidence type="ECO:0000256" key="2">
    <source>
        <dbReference type="ARBA" id="ARBA00022692"/>
    </source>
</evidence>
<keyword evidence="5" id="KW-0813">Transport</keyword>
<evidence type="ECO:0000256" key="5">
    <source>
        <dbReference type="PIRNR" id="PIRNR006298"/>
    </source>
</evidence>
<comment type="subcellular location">
    <subcellularLocation>
        <location evidence="1">Membrane</location>
        <topology evidence="1">Multi-pass membrane protein</topology>
    </subcellularLocation>
</comment>
<evidence type="ECO:0000256" key="3">
    <source>
        <dbReference type="ARBA" id="ARBA00022989"/>
    </source>
</evidence>
<comment type="function">
    <text evidence="5">Involved in O antigen modification. Involved in the translocation of bactoprenol-linked glucose across the cytoplasmic membrane.</text>
</comment>
<evidence type="ECO:0000256" key="1">
    <source>
        <dbReference type="ARBA" id="ARBA00004141"/>
    </source>
</evidence>
<comment type="similarity">
    <text evidence="5">Belongs to the gtrA family.</text>
</comment>
<accession>A0ABT2E0T4</accession>
<dbReference type="EMBL" id="JALIGE010000072">
    <property type="protein sequence ID" value="MCS2161493.1"/>
    <property type="molecule type" value="Genomic_DNA"/>
</dbReference>
<dbReference type="Pfam" id="PF04138">
    <property type="entry name" value="GtrA_DPMS_TM"/>
    <property type="match status" value="1"/>
</dbReference>
<name>A0ABT2E0T4_9ENTR</name>